<dbReference type="VEuPathDB" id="FungiDB:JI435_304740"/>
<protein>
    <submittedName>
        <fullName evidence="1">Uncharacterized protein</fullName>
    </submittedName>
</protein>
<dbReference type="AlphaFoldDB" id="A0A7U2I2E8"/>
<dbReference type="Proteomes" id="UP000663193">
    <property type="component" value="Chromosome 9"/>
</dbReference>
<proteinExistence type="predicted"/>
<name>A0A7U2I2E8_PHANO</name>
<accession>A0A7U2I2E8</accession>
<evidence type="ECO:0000313" key="2">
    <source>
        <dbReference type="Proteomes" id="UP000663193"/>
    </source>
</evidence>
<reference evidence="2" key="1">
    <citation type="journal article" date="2021" name="BMC Genomics">
        <title>Chromosome-level genome assembly and manually-curated proteome of model necrotroph Parastagonospora nodorum Sn15 reveals a genome-wide trove of candidate effector homologs, and redundancy of virulence-related functions within an accessory chromosome.</title>
        <authorList>
            <person name="Bertazzoni S."/>
            <person name="Jones D.A.B."/>
            <person name="Phan H.T."/>
            <person name="Tan K.-C."/>
            <person name="Hane J.K."/>
        </authorList>
    </citation>
    <scope>NUCLEOTIDE SEQUENCE [LARGE SCALE GENOMIC DNA]</scope>
    <source>
        <strain evidence="2">SN15 / ATCC MYA-4574 / FGSC 10173)</strain>
    </source>
</reference>
<gene>
    <name evidence="1" type="ORF">JI435_304740</name>
</gene>
<dbReference type="OrthoDB" id="2119228at2759"/>
<dbReference type="EMBL" id="CP069031">
    <property type="protein sequence ID" value="QRC99283.1"/>
    <property type="molecule type" value="Genomic_DNA"/>
</dbReference>
<evidence type="ECO:0000313" key="1">
    <source>
        <dbReference type="EMBL" id="QRC99283.1"/>
    </source>
</evidence>
<organism evidence="1 2">
    <name type="scientific">Phaeosphaeria nodorum (strain SN15 / ATCC MYA-4574 / FGSC 10173)</name>
    <name type="common">Glume blotch fungus</name>
    <name type="synonym">Parastagonospora nodorum</name>
    <dbReference type="NCBI Taxonomy" id="321614"/>
    <lineage>
        <taxon>Eukaryota</taxon>
        <taxon>Fungi</taxon>
        <taxon>Dikarya</taxon>
        <taxon>Ascomycota</taxon>
        <taxon>Pezizomycotina</taxon>
        <taxon>Dothideomycetes</taxon>
        <taxon>Pleosporomycetidae</taxon>
        <taxon>Pleosporales</taxon>
        <taxon>Pleosporineae</taxon>
        <taxon>Phaeosphaeriaceae</taxon>
        <taxon>Parastagonospora</taxon>
    </lineage>
</organism>
<keyword evidence="2" id="KW-1185">Reference proteome</keyword>
<sequence length="368" mass="40793">MESSVLSIPIRDIIAGEFSAHEAHPSFQLYTRWLETPHGSYIRRDPKAAFAKHPNVARVDCHSDLGECLLTSELSFADITKSKRELNELKINLEAQIQARHEDSSSAVLPQILDKRGPFGSSNYLITTHHKTYHDLGPENPSAGYQHYISWDLKCEKVEFSSSGFQLTSQRAQRRTANDVATTLGATLVGDADPVHTHGVVIHITFACRSIIPDKCCLNFVDTDNCLGEVCGLKPPYKERMECVSSKDVSKSNCASYHGGWCGVHIRQYQKNQGEGIDTSVYRFDVELFDGDQEVVGDYELAGIPSGQTKQFGSRLPMTFGIKAPDVDGDAVYMSYNGQSWGSNDQEHHCNFGKYDGGHRDGDCGFSC</sequence>